<dbReference type="Proteomes" id="UP000000366">
    <property type="component" value="Chromosome"/>
</dbReference>
<evidence type="ECO:0000256" key="7">
    <source>
        <dbReference type="ARBA" id="ARBA00022741"/>
    </source>
</evidence>
<dbReference type="InterPro" id="IPR005467">
    <property type="entry name" value="His_kinase_dom"/>
</dbReference>
<evidence type="ECO:0000259" key="13">
    <source>
        <dbReference type="PROSITE" id="PS50109"/>
    </source>
</evidence>
<evidence type="ECO:0000256" key="11">
    <source>
        <dbReference type="ARBA" id="ARBA00023012"/>
    </source>
</evidence>
<keyword evidence="4" id="KW-0597">Phosphoprotein</keyword>
<dbReference type="InterPro" id="IPR004358">
    <property type="entry name" value="Sig_transdc_His_kin-like_C"/>
</dbReference>
<dbReference type="Pfam" id="PF00512">
    <property type="entry name" value="HisKA"/>
    <property type="match status" value="1"/>
</dbReference>
<gene>
    <name evidence="15" type="ordered locus">Mpe_A2755</name>
</gene>
<dbReference type="SMART" id="SM00387">
    <property type="entry name" value="HATPase_c"/>
    <property type="match status" value="1"/>
</dbReference>
<dbReference type="STRING" id="420662.Mpe_A2755"/>
<dbReference type="GO" id="GO:0000155">
    <property type="term" value="F:phosphorelay sensor kinase activity"/>
    <property type="evidence" value="ECO:0007669"/>
    <property type="project" value="InterPro"/>
</dbReference>
<dbReference type="InterPro" id="IPR036097">
    <property type="entry name" value="HisK_dim/P_sf"/>
</dbReference>
<evidence type="ECO:0000256" key="5">
    <source>
        <dbReference type="ARBA" id="ARBA00022679"/>
    </source>
</evidence>
<dbReference type="CDD" id="cd00082">
    <property type="entry name" value="HisKA"/>
    <property type="match status" value="1"/>
</dbReference>
<dbReference type="PROSITE" id="PS50885">
    <property type="entry name" value="HAMP"/>
    <property type="match status" value="1"/>
</dbReference>
<dbReference type="EMBL" id="CP000555">
    <property type="protein sequence ID" value="ABM95709.1"/>
    <property type="molecule type" value="Genomic_DNA"/>
</dbReference>
<organism evidence="15 16">
    <name type="scientific">Methylibium petroleiphilum (strain ATCC BAA-1232 / LMG 22953 / PM1)</name>
    <dbReference type="NCBI Taxonomy" id="420662"/>
    <lineage>
        <taxon>Bacteria</taxon>
        <taxon>Pseudomonadati</taxon>
        <taxon>Pseudomonadota</taxon>
        <taxon>Betaproteobacteria</taxon>
        <taxon>Burkholderiales</taxon>
        <taxon>Sphaerotilaceae</taxon>
        <taxon>Methylibium</taxon>
    </lineage>
</organism>
<feature type="domain" description="Histidine kinase" evidence="13">
    <location>
        <begin position="236"/>
        <end position="432"/>
    </location>
</feature>
<dbReference type="SUPFAM" id="SSF55874">
    <property type="entry name" value="ATPase domain of HSP90 chaperone/DNA topoisomerase II/histidine kinase"/>
    <property type="match status" value="1"/>
</dbReference>
<keyword evidence="6" id="KW-0812">Transmembrane</keyword>
<dbReference type="GO" id="GO:0005524">
    <property type="term" value="F:ATP binding"/>
    <property type="evidence" value="ECO:0007669"/>
    <property type="project" value="UniProtKB-KW"/>
</dbReference>
<evidence type="ECO:0000256" key="8">
    <source>
        <dbReference type="ARBA" id="ARBA00022777"/>
    </source>
</evidence>
<dbReference type="PROSITE" id="PS50109">
    <property type="entry name" value="HIS_KIN"/>
    <property type="match status" value="1"/>
</dbReference>
<evidence type="ECO:0000256" key="4">
    <source>
        <dbReference type="ARBA" id="ARBA00022553"/>
    </source>
</evidence>
<evidence type="ECO:0000256" key="9">
    <source>
        <dbReference type="ARBA" id="ARBA00022840"/>
    </source>
</evidence>
<evidence type="ECO:0000313" key="16">
    <source>
        <dbReference type="Proteomes" id="UP000000366"/>
    </source>
</evidence>
<dbReference type="AlphaFoldDB" id="A2SJH0"/>
<dbReference type="InterPro" id="IPR050428">
    <property type="entry name" value="TCS_sensor_his_kinase"/>
</dbReference>
<evidence type="ECO:0000256" key="3">
    <source>
        <dbReference type="ARBA" id="ARBA00012438"/>
    </source>
</evidence>
<comment type="subcellular location">
    <subcellularLocation>
        <location evidence="2">Membrane</location>
        <topology evidence="2">Multi-pass membrane protein</topology>
    </subcellularLocation>
</comment>
<keyword evidence="5 15" id="KW-0808">Transferase</keyword>
<keyword evidence="7" id="KW-0547">Nucleotide-binding</keyword>
<dbReference type="eggNOG" id="COG0642">
    <property type="taxonomic scope" value="Bacteria"/>
</dbReference>
<dbReference type="RefSeq" id="WP_011830338.1">
    <property type="nucleotide sequence ID" value="NC_008825.1"/>
</dbReference>
<dbReference type="Gene3D" id="1.20.5.1040">
    <property type="entry name" value="Sensor protein qsec"/>
    <property type="match status" value="2"/>
</dbReference>
<dbReference type="InterPro" id="IPR003660">
    <property type="entry name" value="HAMP_dom"/>
</dbReference>
<keyword evidence="12" id="KW-0472">Membrane</keyword>
<dbReference type="PANTHER" id="PTHR45436">
    <property type="entry name" value="SENSOR HISTIDINE KINASE YKOH"/>
    <property type="match status" value="1"/>
</dbReference>
<dbReference type="KEGG" id="mpt:Mpe_A2755"/>
<accession>A2SJH0</accession>
<feature type="domain" description="HAMP" evidence="14">
    <location>
        <begin position="176"/>
        <end position="228"/>
    </location>
</feature>
<evidence type="ECO:0000256" key="2">
    <source>
        <dbReference type="ARBA" id="ARBA00004141"/>
    </source>
</evidence>
<dbReference type="SUPFAM" id="SSF47384">
    <property type="entry name" value="Homodimeric domain of signal transducing histidine kinase"/>
    <property type="match status" value="1"/>
</dbReference>
<keyword evidence="16" id="KW-1185">Reference proteome</keyword>
<evidence type="ECO:0000256" key="10">
    <source>
        <dbReference type="ARBA" id="ARBA00022989"/>
    </source>
</evidence>
<dbReference type="PRINTS" id="PR00344">
    <property type="entry name" value="BCTRLSENSOR"/>
</dbReference>
<dbReference type="Gene3D" id="1.10.287.130">
    <property type="match status" value="1"/>
</dbReference>
<keyword evidence="11" id="KW-0902">Two-component regulatory system</keyword>
<evidence type="ECO:0000256" key="12">
    <source>
        <dbReference type="ARBA" id="ARBA00023136"/>
    </source>
</evidence>
<evidence type="ECO:0000313" key="15">
    <source>
        <dbReference type="EMBL" id="ABM95709.1"/>
    </source>
</evidence>
<evidence type="ECO:0000256" key="6">
    <source>
        <dbReference type="ARBA" id="ARBA00022692"/>
    </source>
</evidence>
<dbReference type="Pfam" id="PF02518">
    <property type="entry name" value="HATPase_c"/>
    <property type="match status" value="1"/>
</dbReference>
<reference evidence="15 16" key="1">
    <citation type="journal article" date="2007" name="J. Bacteriol.">
        <title>Whole-genome analysis of the methyl tert-butyl ether-degrading beta-proteobacterium Methylibium petroleiphilum PM1.</title>
        <authorList>
            <person name="Kane S.R."/>
            <person name="Chakicherla A.Y."/>
            <person name="Chain P.S.G."/>
            <person name="Schmidt R."/>
            <person name="Shin M.W."/>
            <person name="Legler T.C."/>
            <person name="Scow K.M."/>
            <person name="Larimer F.W."/>
            <person name="Lucas S.M."/>
            <person name="Richardson P.M."/>
            <person name="Hristova K.R."/>
        </authorList>
    </citation>
    <scope>NUCLEOTIDE SEQUENCE [LARGE SCALE GENOMIC DNA]</scope>
    <source>
        <strain evidence="16">ATCC BAA-1232 / LMG 22953 / PM1</strain>
    </source>
</reference>
<dbReference type="InterPro" id="IPR003594">
    <property type="entry name" value="HATPase_dom"/>
</dbReference>
<dbReference type="InterPro" id="IPR003661">
    <property type="entry name" value="HisK_dim/P_dom"/>
</dbReference>
<dbReference type="GO" id="GO:0005886">
    <property type="term" value="C:plasma membrane"/>
    <property type="evidence" value="ECO:0007669"/>
    <property type="project" value="TreeGrafter"/>
</dbReference>
<evidence type="ECO:0000256" key="1">
    <source>
        <dbReference type="ARBA" id="ARBA00000085"/>
    </source>
</evidence>
<dbReference type="PANTHER" id="PTHR45436:SF14">
    <property type="entry name" value="SENSOR PROTEIN QSEC"/>
    <property type="match status" value="1"/>
</dbReference>
<dbReference type="Pfam" id="PF08521">
    <property type="entry name" value="2CSK_N"/>
    <property type="match status" value="1"/>
</dbReference>
<dbReference type="InterPro" id="IPR013727">
    <property type="entry name" value="2CSK_N"/>
</dbReference>
<sequence>MTLQRRMMLLLLLSAPLVWTGGLLFSLDRARHEINELFDTQLIRLARQMQSTLPLADIDVIDLPPAGTAAQAALGDAELEDMATAVWNRDGRLLLVDREGVLLPRQPDASGFHDMTLGGELWRVYYLQASTGAWLVAVGQIMSERDELVWDLIAGQLLPWALTLPVLLLVMAAAVRQALKPVRTLTGEIDRRAADDLQPLPVKDMPSDLQPLVRAMNTMLERIADMLDRERRFTADAAHELRTPLAALQAQWDAARLSVGAPAEADASQDKIGRGLARLSRLVTQMLAMARLDHVQSHAAGTPIVWSDVVEQVINEVLPLADRERVELACEWPAGAAAPLPLNGDASLLASMLRNLIENALRHTPPNGHVTLRLSADGIEVLDEGPGVPPEHLSRLGDRFFRPPGEETPGSGLGLSIVRRIAELHGLAVDWGPRDDAPGFRVQVRRKPPLLRPA</sequence>
<protein>
    <recommendedName>
        <fullName evidence="3">histidine kinase</fullName>
        <ecNumber evidence="3">2.7.13.3</ecNumber>
    </recommendedName>
</protein>
<dbReference type="EC" id="2.7.13.3" evidence="3"/>
<keyword evidence="10" id="KW-1133">Transmembrane helix</keyword>
<keyword evidence="9" id="KW-0067">ATP-binding</keyword>
<dbReference type="HOGENOM" id="CLU_000445_89_37_4"/>
<comment type="catalytic activity">
    <reaction evidence="1">
        <text>ATP + protein L-histidine = ADP + protein N-phospho-L-histidine.</text>
        <dbReference type="EC" id="2.7.13.3"/>
    </reaction>
</comment>
<dbReference type="InterPro" id="IPR036890">
    <property type="entry name" value="HATPase_C_sf"/>
</dbReference>
<dbReference type="Gene3D" id="3.30.565.10">
    <property type="entry name" value="Histidine kinase-like ATPase, C-terminal domain"/>
    <property type="match status" value="1"/>
</dbReference>
<keyword evidence="8" id="KW-0418">Kinase</keyword>
<evidence type="ECO:0000259" key="14">
    <source>
        <dbReference type="PROSITE" id="PS50885"/>
    </source>
</evidence>
<dbReference type="SMART" id="SM00388">
    <property type="entry name" value="HisKA"/>
    <property type="match status" value="1"/>
</dbReference>
<name>A2SJH0_METPP</name>
<proteinExistence type="predicted"/>